<evidence type="ECO:0008006" key="3">
    <source>
        <dbReference type="Google" id="ProtNLM"/>
    </source>
</evidence>
<organism evidence="1 2">
    <name type="scientific">Enterococcus cecorum</name>
    <dbReference type="NCBI Taxonomy" id="44008"/>
    <lineage>
        <taxon>Bacteria</taxon>
        <taxon>Bacillati</taxon>
        <taxon>Bacillota</taxon>
        <taxon>Bacilli</taxon>
        <taxon>Lactobacillales</taxon>
        <taxon>Enterococcaceae</taxon>
        <taxon>Enterococcus</taxon>
    </lineage>
</organism>
<reference evidence="1" key="1">
    <citation type="submission" date="2023-03" db="EMBL/GenBank/DDBJ databases">
        <authorList>
            <person name="Shen W."/>
            <person name="Cai J."/>
        </authorList>
    </citation>
    <scope>NUCLEOTIDE SEQUENCE</scope>
    <source>
        <strain evidence="1">B245-2</strain>
    </source>
</reference>
<protein>
    <recommendedName>
        <fullName evidence="3">BppU N-terminal domain-containing protein</fullName>
    </recommendedName>
</protein>
<gene>
    <name evidence="1" type="ORF">P7H47_11745</name>
</gene>
<comment type="caution">
    <text evidence="1">The sequence shown here is derived from an EMBL/GenBank/DDBJ whole genome shotgun (WGS) entry which is preliminary data.</text>
</comment>
<name>A0AAW8TYF3_9ENTE</name>
<sequence>MNSLNLRQVSGGDTIKQADFGSELAFELLDEQYVKFREPLGEAAKVILKKDNIAIYQTSVTIVNNTVSFKFDKILPVGSYVLEIIVGDYVFPSNNRVIITVEQTYGDFEPEYLVKVSYEELKADVDDLKSKVTALEERLTVDTALTERVEALERKEDKDTVYDDTPIIKRVETLEDKPDNDTIYDDSNLKAQISELQEKLKSLNTFRRAPTGYTLDRTTIPWTVWFDNGCGMTIPEYGTTASIYGYGQGQNAYSNNFSAYPLPPTIMSVSHGTLTIEKIKTIEGSCNFWASGITIINPIRDRNDYDWTNARFNKASLDYAGDPYYSYKYVRQQYFIRTMYELGIWSGEIVEEFGATKK</sequence>
<dbReference type="EMBL" id="JARQBI010000058">
    <property type="protein sequence ID" value="MDT2797905.1"/>
    <property type="molecule type" value="Genomic_DNA"/>
</dbReference>
<evidence type="ECO:0000313" key="1">
    <source>
        <dbReference type="EMBL" id="MDT2797905.1"/>
    </source>
</evidence>
<proteinExistence type="predicted"/>
<dbReference type="RefSeq" id="WP_311898716.1">
    <property type="nucleotide sequence ID" value="NZ_JARQBI010000058.1"/>
</dbReference>
<accession>A0AAW8TYF3</accession>
<dbReference type="Proteomes" id="UP001255696">
    <property type="component" value="Unassembled WGS sequence"/>
</dbReference>
<evidence type="ECO:0000313" key="2">
    <source>
        <dbReference type="Proteomes" id="UP001255696"/>
    </source>
</evidence>
<dbReference type="AlphaFoldDB" id="A0AAW8TYF3"/>